<reference evidence="1" key="1">
    <citation type="submission" date="2021-06" db="EMBL/GenBank/DDBJ databases">
        <authorList>
            <person name="Hodson N. C."/>
            <person name="Mongue J. A."/>
            <person name="Jaron S. K."/>
        </authorList>
    </citation>
    <scope>NUCLEOTIDE SEQUENCE</scope>
</reference>
<accession>A0A8J2P5B2</accession>
<gene>
    <name evidence="1" type="ORF">AFUS01_LOCUS26496</name>
</gene>
<evidence type="ECO:0000313" key="2">
    <source>
        <dbReference type="Proteomes" id="UP000708208"/>
    </source>
</evidence>
<sequence length="28" mass="3156">MVKRDNQIVMEDVRANGLNQCLPGRLAN</sequence>
<dbReference type="EMBL" id="CAJVCH010354130">
    <property type="protein sequence ID" value="CAG7815846.1"/>
    <property type="molecule type" value="Genomic_DNA"/>
</dbReference>
<comment type="caution">
    <text evidence="1">The sequence shown here is derived from an EMBL/GenBank/DDBJ whole genome shotgun (WGS) entry which is preliminary data.</text>
</comment>
<evidence type="ECO:0000313" key="1">
    <source>
        <dbReference type="EMBL" id="CAG7815846.1"/>
    </source>
</evidence>
<protein>
    <submittedName>
        <fullName evidence="1">Uncharacterized protein</fullName>
    </submittedName>
</protein>
<keyword evidence="2" id="KW-1185">Reference proteome</keyword>
<organism evidence="1 2">
    <name type="scientific">Allacma fusca</name>
    <dbReference type="NCBI Taxonomy" id="39272"/>
    <lineage>
        <taxon>Eukaryota</taxon>
        <taxon>Metazoa</taxon>
        <taxon>Ecdysozoa</taxon>
        <taxon>Arthropoda</taxon>
        <taxon>Hexapoda</taxon>
        <taxon>Collembola</taxon>
        <taxon>Symphypleona</taxon>
        <taxon>Sminthuridae</taxon>
        <taxon>Allacma</taxon>
    </lineage>
</organism>
<name>A0A8J2P5B2_9HEXA</name>
<dbReference type="Proteomes" id="UP000708208">
    <property type="component" value="Unassembled WGS sequence"/>
</dbReference>
<proteinExistence type="predicted"/>
<dbReference type="AlphaFoldDB" id="A0A8J2P5B2"/>